<proteinExistence type="inferred from homology"/>
<dbReference type="GO" id="GO:0006631">
    <property type="term" value="P:fatty acid metabolic process"/>
    <property type="evidence" value="ECO:0007669"/>
    <property type="project" value="UniProtKB-KW"/>
</dbReference>
<keyword evidence="6" id="KW-0276">Fatty acid metabolism</keyword>
<protein>
    <recommendedName>
        <fullName evidence="3">palmitoyl-protein hydrolase</fullName>
        <ecNumber evidence="3">3.1.2.22</ecNumber>
    </recommendedName>
    <alternativeName>
        <fullName evidence="8">Palmitoyl-protein hydrolase</fullName>
    </alternativeName>
</protein>
<dbReference type="SUPFAM" id="SSF53474">
    <property type="entry name" value="alpha/beta-Hydrolases"/>
    <property type="match status" value="1"/>
</dbReference>
<keyword evidence="4" id="KW-0963">Cytoplasm</keyword>
<evidence type="ECO:0000313" key="12">
    <source>
        <dbReference type="EMBL" id="NOV47135.1"/>
    </source>
</evidence>
<comment type="subcellular location">
    <subcellularLocation>
        <location evidence="1">Cytoplasm</location>
    </subcellularLocation>
</comment>
<evidence type="ECO:0000256" key="3">
    <source>
        <dbReference type="ARBA" id="ARBA00012423"/>
    </source>
</evidence>
<dbReference type="GO" id="GO:0052689">
    <property type="term" value="F:carboxylic ester hydrolase activity"/>
    <property type="evidence" value="ECO:0007669"/>
    <property type="project" value="TreeGrafter"/>
</dbReference>
<keyword evidence="5" id="KW-0378">Hydrolase</keyword>
<evidence type="ECO:0000256" key="10">
    <source>
        <dbReference type="ARBA" id="ARBA00048656"/>
    </source>
</evidence>
<dbReference type="InterPro" id="IPR029058">
    <property type="entry name" value="AB_hydrolase_fold"/>
</dbReference>
<name>A0A6M2DLE4_XENCH</name>
<reference evidence="12" key="1">
    <citation type="submission" date="2020-03" db="EMBL/GenBank/DDBJ databases">
        <title>Transcriptomic Profiling of the Digestive Tract of the Rat Flea, Xenopsylla cheopis, Following Blood Feeding and Infection with Yersinia pestis.</title>
        <authorList>
            <person name="Bland D.M."/>
            <person name="Martens C.A."/>
            <person name="Virtaneva K."/>
            <person name="Kanakabandi K."/>
            <person name="Long D."/>
            <person name="Rosenke R."/>
            <person name="Saturday G.A."/>
            <person name="Hoyt F.H."/>
            <person name="Bruno D.P."/>
            <person name="Ribeiro J.M.C."/>
            <person name="Hinnebusch J."/>
        </authorList>
    </citation>
    <scope>NUCLEOTIDE SEQUENCE</scope>
</reference>
<dbReference type="GO" id="GO:0005737">
    <property type="term" value="C:cytoplasm"/>
    <property type="evidence" value="ECO:0007669"/>
    <property type="project" value="UniProtKB-SubCell"/>
</dbReference>
<comment type="similarity">
    <text evidence="2">Belongs to the AB hydrolase superfamily. AB hydrolase 2 family.</text>
</comment>
<feature type="domain" description="Phospholipase/carboxylesterase/thioesterase" evidence="11">
    <location>
        <begin position="9"/>
        <end position="218"/>
    </location>
</feature>
<sequence length="222" mass="24086">MAMFKVPHVVIPPSTSHTSTVIFLHGLGDTGHGWASAMSEIKPAHTKVILPTAPTIPVTINAGAKMPSWFDLHGLNPNTPEDEAGLNASTEKIHSIINEEIALGIPSNRIVLGGFSQGGGLALYAGLRMTKSLGGIVALSCWLPMFRNFPDPNLKCSPDVPIFMCHGDCDPVVPFKWGQASYKVIRSFMNKCEFHTYPGLMHSSNQSELNDIKGFLERILHA</sequence>
<dbReference type="Pfam" id="PF02230">
    <property type="entry name" value="Abhydrolase_2"/>
    <property type="match status" value="1"/>
</dbReference>
<comment type="catalytic activity">
    <reaction evidence="9">
        <text>S-hexadecanoyl-L-cysteinyl-[protein] + H2O = L-cysteinyl-[protein] + hexadecanoate + H(+)</text>
        <dbReference type="Rhea" id="RHEA:19233"/>
        <dbReference type="Rhea" id="RHEA-COMP:10131"/>
        <dbReference type="Rhea" id="RHEA-COMP:11032"/>
        <dbReference type="ChEBI" id="CHEBI:7896"/>
        <dbReference type="ChEBI" id="CHEBI:15377"/>
        <dbReference type="ChEBI" id="CHEBI:15378"/>
        <dbReference type="ChEBI" id="CHEBI:29950"/>
        <dbReference type="ChEBI" id="CHEBI:74151"/>
        <dbReference type="EC" id="3.1.2.22"/>
    </reaction>
</comment>
<dbReference type="InterPro" id="IPR003140">
    <property type="entry name" value="PLipase/COase/thioEstase"/>
</dbReference>
<accession>A0A6M2DLE4</accession>
<organism evidence="12">
    <name type="scientific">Xenopsylla cheopis</name>
    <name type="common">Oriental rat flea</name>
    <name type="synonym">Pulex cheopis</name>
    <dbReference type="NCBI Taxonomy" id="163159"/>
    <lineage>
        <taxon>Eukaryota</taxon>
        <taxon>Metazoa</taxon>
        <taxon>Ecdysozoa</taxon>
        <taxon>Arthropoda</taxon>
        <taxon>Hexapoda</taxon>
        <taxon>Insecta</taxon>
        <taxon>Pterygota</taxon>
        <taxon>Neoptera</taxon>
        <taxon>Endopterygota</taxon>
        <taxon>Siphonaptera</taxon>
        <taxon>Pulicidae</taxon>
        <taxon>Xenopsyllinae</taxon>
        <taxon>Xenopsylla</taxon>
    </lineage>
</organism>
<dbReference type="PANTHER" id="PTHR10655">
    <property type="entry name" value="LYSOPHOSPHOLIPASE-RELATED"/>
    <property type="match status" value="1"/>
</dbReference>
<dbReference type="EC" id="3.1.2.22" evidence="3"/>
<dbReference type="GO" id="GO:0008474">
    <property type="term" value="F:palmitoyl-(protein) hydrolase activity"/>
    <property type="evidence" value="ECO:0007669"/>
    <property type="project" value="UniProtKB-EC"/>
</dbReference>
<evidence type="ECO:0000256" key="1">
    <source>
        <dbReference type="ARBA" id="ARBA00004496"/>
    </source>
</evidence>
<evidence type="ECO:0000259" key="11">
    <source>
        <dbReference type="Pfam" id="PF02230"/>
    </source>
</evidence>
<evidence type="ECO:0000256" key="7">
    <source>
        <dbReference type="ARBA" id="ARBA00023098"/>
    </source>
</evidence>
<keyword evidence="7" id="KW-0443">Lipid metabolism</keyword>
<evidence type="ECO:0000256" key="6">
    <source>
        <dbReference type="ARBA" id="ARBA00022832"/>
    </source>
</evidence>
<dbReference type="AlphaFoldDB" id="A0A6M2DLE4"/>
<evidence type="ECO:0000256" key="8">
    <source>
        <dbReference type="ARBA" id="ARBA00031195"/>
    </source>
</evidence>
<dbReference type="InterPro" id="IPR050565">
    <property type="entry name" value="LYPA1-2/EST-like"/>
</dbReference>
<dbReference type="EMBL" id="GIIL01003409">
    <property type="protein sequence ID" value="NOV47135.1"/>
    <property type="molecule type" value="Transcribed_RNA"/>
</dbReference>
<evidence type="ECO:0000256" key="2">
    <source>
        <dbReference type="ARBA" id="ARBA00006499"/>
    </source>
</evidence>
<dbReference type="FunFam" id="3.40.50.1820:FF:000010">
    <property type="entry name" value="Acyl-protein thioesterase 2"/>
    <property type="match status" value="1"/>
</dbReference>
<evidence type="ECO:0000256" key="4">
    <source>
        <dbReference type="ARBA" id="ARBA00022490"/>
    </source>
</evidence>
<evidence type="ECO:0000256" key="5">
    <source>
        <dbReference type="ARBA" id="ARBA00022801"/>
    </source>
</evidence>
<dbReference type="PANTHER" id="PTHR10655:SF68">
    <property type="entry name" value="PALMITOYL-PROTEIN HYDROLASE"/>
    <property type="match status" value="1"/>
</dbReference>
<evidence type="ECO:0000256" key="9">
    <source>
        <dbReference type="ARBA" id="ARBA00047337"/>
    </source>
</evidence>
<dbReference type="Gene3D" id="3.40.50.1820">
    <property type="entry name" value="alpha/beta hydrolase"/>
    <property type="match status" value="1"/>
</dbReference>
<comment type="catalytic activity">
    <reaction evidence="10">
        <text>1-hexadecanoyl-sn-glycero-3-phosphocholine + H2O = sn-glycerol 3-phosphocholine + hexadecanoate + H(+)</text>
        <dbReference type="Rhea" id="RHEA:40435"/>
        <dbReference type="ChEBI" id="CHEBI:7896"/>
        <dbReference type="ChEBI" id="CHEBI:15377"/>
        <dbReference type="ChEBI" id="CHEBI:15378"/>
        <dbReference type="ChEBI" id="CHEBI:16870"/>
        <dbReference type="ChEBI" id="CHEBI:72998"/>
    </reaction>
    <physiologicalReaction direction="left-to-right" evidence="10">
        <dbReference type="Rhea" id="RHEA:40436"/>
    </physiologicalReaction>
</comment>